<reference evidence="1 4" key="1">
    <citation type="journal article" date="2020" name="Science">
        <title>Unexpected conservation and global transmission of agrobacterial virulence plasmids.</title>
        <authorList>
            <person name="Weisberg A.J."/>
            <person name="Davis E.W. 2nd"/>
            <person name="Tabima J."/>
            <person name="Belcher M.S."/>
            <person name="Miller M."/>
            <person name="Kuo C.H."/>
            <person name="Loper J.E."/>
            <person name="Grunwald N.J."/>
            <person name="Putnam M.L."/>
            <person name="Chang J.H."/>
        </authorList>
    </citation>
    <scope>NUCLEOTIDE SEQUENCE [LARGE SCALE GENOMIC DNA]</scope>
    <source>
        <strain evidence="1 4">A19/93</strain>
    </source>
</reference>
<sequence>MVSGLAISVKLLSTELALKAIQSHEAAAPHRAHFSQSEHDDEVSHIETTIIGSTPTPADEPVAADTTDIDLTCAITDPAFLKSLKTRLLEMSDDPTCAFQGQAMLKAAGASTLKIFDPIEGVVLTAWGNAATQDAPDTIDAIGWSPFLKQHIQREHGTAYAKDENGSYIDIMSGESAYFGSVGNKYYYFTWPQ</sequence>
<dbReference type="Proteomes" id="UP000822331">
    <property type="component" value="Unassembled WGS sequence"/>
</dbReference>
<dbReference type="AlphaFoldDB" id="A0AAE7R9X9"/>
<gene>
    <name evidence="1" type="ORF">G6L72_06110</name>
    <name evidence="2" type="ORF">G6M88_13665</name>
</gene>
<dbReference type="EMBL" id="CP049206">
    <property type="protein sequence ID" value="QTG01371.1"/>
    <property type="molecule type" value="Genomic_DNA"/>
</dbReference>
<evidence type="ECO:0000313" key="2">
    <source>
        <dbReference type="EMBL" id="QTG01371.1"/>
    </source>
</evidence>
<reference evidence="2" key="2">
    <citation type="submission" date="2020-02" db="EMBL/GenBank/DDBJ databases">
        <title>Unexpected conservation and global transmission of agrobacterial virulence plasmids.</title>
        <authorList>
            <person name="Weisberg A.J."/>
            <person name="Davis E.W. II"/>
            <person name="Tabima J.R."/>
            <person name="Belcher M.S."/>
            <person name="Miller M."/>
            <person name="Kuo C.-H."/>
            <person name="Loper J.E."/>
            <person name="Grunwald N.J."/>
            <person name="Putnam M.L."/>
            <person name="Chang J.H."/>
        </authorList>
    </citation>
    <scope>NUCLEOTIDE SEQUENCE</scope>
    <source>
        <strain evidence="2">W2/73</strain>
    </source>
</reference>
<evidence type="ECO:0000313" key="4">
    <source>
        <dbReference type="Proteomes" id="UP000822331"/>
    </source>
</evidence>
<evidence type="ECO:0000313" key="3">
    <source>
        <dbReference type="Proteomes" id="UP000663912"/>
    </source>
</evidence>
<keyword evidence="4" id="KW-1185">Reference proteome</keyword>
<dbReference type="RefSeq" id="WP_065701204.1">
    <property type="nucleotide sequence ID" value="NZ_CP049206.1"/>
</dbReference>
<protein>
    <submittedName>
        <fullName evidence="2">Uncharacterized protein</fullName>
    </submittedName>
</protein>
<name>A0AAE7R9X9_9HYPH</name>
<dbReference type="EMBL" id="JAAMCP010000004">
    <property type="protein sequence ID" value="NTF36290.1"/>
    <property type="molecule type" value="Genomic_DNA"/>
</dbReference>
<evidence type="ECO:0000313" key="1">
    <source>
        <dbReference type="EMBL" id="NTF36290.1"/>
    </source>
</evidence>
<dbReference type="KEGG" id="arui:G6M88_13665"/>
<proteinExistence type="predicted"/>
<organism evidence="2 3">
    <name type="scientific">Agrobacterium rubi</name>
    <dbReference type="NCBI Taxonomy" id="28099"/>
    <lineage>
        <taxon>Bacteria</taxon>
        <taxon>Pseudomonadati</taxon>
        <taxon>Pseudomonadota</taxon>
        <taxon>Alphaproteobacteria</taxon>
        <taxon>Hyphomicrobiales</taxon>
        <taxon>Rhizobiaceae</taxon>
        <taxon>Rhizobium/Agrobacterium group</taxon>
        <taxon>Agrobacterium</taxon>
    </lineage>
</organism>
<dbReference type="Proteomes" id="UP000663912">
    <property type="component" value="Chromosome 1"/>
</dbReference>
<accession>A0AAE7R9X9</accession>